<keyword evidence="3 9" id="KW-0808">Transferase</keyword>
<keyword evidence="6 12" id="KW-1133">Transmembrane helix</keyword>
<keyword evidence="10" id="KW-0175">Coiled coil</keyword>
<dbReference type="AlphaFoldDB" id="A0A3M6UFV0"/>
<comment type="caution">
    <text evidence="13">The sequence shown here is derived from an EMBL/GenBank/DDBJ whole genome shotgun (WGS) entry which is preliminary data.</text>
</comment>
<evidence type="ECO:0000256" key="7">
    <source>
        <dbReference type="ARBA" id="ARBA00023136"/>
    </source>
</evidence>
<evidence type="ECO:0000256" key="11">
    <source>
        <dbReference type="SAM" id="MobiDB-lite"/>
    </source>
</evidence>
<dbReference type="PIRSF" id="PIRSF000439">
    <property type="entry name" value="Oat_ACAT_DAG_ARE"/>
    <property type="match status" value="1"/>
</dbReference>
<evidence type="ECO:0000256" key="10">
    <source>
        <dbReference type="SAM" id="Coils"/>
    </source>
</evidence>
<feature type="coiled-coil region" evidence="10">
    <location>
        <begin position="26"/>
        <end position="57"/>
    </location>
</feature>
<keyword evidence="7 9" id="KW-0472">Membrane</keyword>
<reference evidence="13 14" key="1">
    <citation type="journal article" date="2018" name="Sci. Rep.">
        <title>Comparative analysis of the Pocillopora damicornis genome highlights role of immune system in coral evolution.</title>
        <authorList>
            <person name="Cunning R."/>
            <person name="Bay R.A."/>
            <person name="Gillette P."/>
            <person name="Baker A.C."/>
            <person name="Traylor-Knowles N."/>
        </authorList>
    </citation>
    <scope>NUCLEOTIDE SEQUENCE [LARGE SCALE GENOMIC DNA]</scope>
    <source>
        <strain evidence="13">RSMAS</strain>
        <tissue evidence="13">Whole animal</tissue>
    </source>
</reference>
<comment type="similarity">
    <text evidence="2 9">Belongs to the membrane-bound acyltransferase family. Sterol o-acyltransferase subfamily.</text>
</comment>
<dbReference type="PANTHER" id="PTHR10408:SF8">
    <property type="entry name" value="O-ACYLTRANSFERASE"/>
    <property type="match status" value="1"/>
</dbReference>
<feature type="transmembrane region" description="Helical" evidence="12">
    <location>
        <begin position="148"/>
        <end position="172"/>
    </location>
</feature>
<keyword evidence="8 9" id="KW-0012">Acyltransferase</keyword>
<organism evidence="13 14">
    <name type="scientific">Pocillopora damicornis</name>
    <name type="common">Cauliflower coral</name>
    <name type="synonym">Millepora damicornis</name>
    <dbReference type="NCBI Taxonomy" id="46731"/>
    <lineage>
        <taxon>Eukaryota</taxon>
        <taxon>Metazoa</taxon>
        <taxon>Cnidaria</taxon>
        <taxon>Anthozoa</taxon>
        <taxon>Hexacorallia</taxon>
        <taxon>Scleractinia</taxon>
        <taxon>Astrocoeniina</taxon>
        <taxon>Pocilloporidae</taxon>
        <taxon>Pocillopora</taxon>
    </lineage>
</organism>
<feature type="region of interest" description="Disordered" evidence="11">
    <location>
        <begin position="252"/>
        <end position="276"/>
    </location>
</feature>
<evidence type="ECO:0000313" key="14">
    <source>
        <dbReference type="Proteomes" id="UP000275408"/>
    </source>
</evidence>
<evidence type="ECO:0000313" key="13">
    <source>
        <dbReference type="EMBL" id="RMX52515.1"/>
    </source>
</evidence>
<dbReference type="STRING" id="46731.A0A3M6UFV0"/>
<evidence type="ECO:0000256" key="3">
    <source>
        <dbReference type="ARBA" id="ARBA00022679"/>
    </source>
</evidence>
<gene>
    <name evidence="13" type="ORF">pdam_00015522</name>
</gene>
<dbReference type="EMBL" id="RCHS01001620">
    <property type="protein sequence ID" value="RMX52515.1"/>
    <property type="molecule type" value="Genomic_DNA"/>
</dbReference>
<evidence type="ECO:0000256" key="12">
    <source>
        <dbReference type="SAM" id="Phobius"/>
    </source>
</evidence>
<keyword evidence="14" id="KW-1185">Reference proteome</keyword>
<evidence type="ECO:0000256" key="9">
    <source>
        <dbReference type="PIRNR" id="PIRNR000439"/>
    </source>
</evidence>
<dbReference type="Proteomes" id="UP000275408">
    <property type="component" value="Unassembled WGS sequence"/>
</dbReference>
<evidence type="ECO:0000256" key="2">
    <source>
        <dbReference type="ARBA" id="ARBA00009010"/>
    </source>
</evidence>
<feature type="transmembrane region" description="Helical" evidence="12">
    <location>
        <begin position="353"/>
        <end position="376"/>
    </location>
</feature>
<feature type="compositionally biased region" description="Acidic residues" evidence="11">
    <location>
        <begin position="261"/>
        <end position="273"/>
    </location>
</feature>
<protein>
    <recommendedName>
        <fullName evidence="9">O-acyltransferase</fullName>
    </recommendedName>
</protein>
<keyword evidence="5 9" id="KW-0256">Endoplasmic reticulum</keyword>
<feature type="region of interest" description="Disordered" evidence="11">
    <location>
        <begin position="1"/>
        <end position="20"/>
    </location>
</feature>
<evidence type="ECO:0000256" key="8">
    <source>
        <dbReference type="ARBA" id="ARBA00023315"/>
    </source>
</evidence>
<dbReference type="PANTHER" id="PTHR10408">
    <property type="entry name" value="STEROL O-ACYLTRANSFERASE"/>
    <property type="match status" value="1"/>
</dbReference>
<dbReference type="InterPro" id="IPR004299">
    <property type="entry name" value="MBOAT_fam"/>
</dbReference>
<dbReference type="InterPro" id="IPR014371">
    <property type="entry name" value="Oat_ACAT_DAG_ARE"/>
</dbReference>
<evidence type="ECO:0000256" key="6">
    <source>
        <dbReference type="ARBA" id="ARBA00022989"/>
    </source>
</evidence>
<proteinExistence type="inferred from homology"/>
<dbReference type="OrthoDB" id="10039049at2759"/>
<sequence length="496" mass="58223">MASSSNLRRRQTRTMNGGANFLDKKHEMGRARAQEVRRRAEQLRTELVEQIDGQLNELLDDVLYDVDNLESVVDHSFVRDKLNGNKVFVARQSMLTELLEVNHIKTIYNIFVALLVMFIINTVVYDYIDSGSLSLDLSILKWAFGKPSIVVSLWLVMKVMALSAFPLFMAWHTNRHSWLPIPDLVWLTFYIIYMTVFTILPVKEVCQQDLPPASSIIILAEQIRFMLKVHAFVRENTHKVLSYKKSKGLKKNSESSAETDQANEGDIDDANEDRDEKEKQSLPEFGQYLYFLFCPTLIYRDQYPMTPCIRWNYVVSNSFQTVACIFYTYYVFARFCVPVFRNIGKGHWSFKHFTLSVFNCMLPGTMVLVLGFFAILHSWLNAFAEMTRFADRMFYEDWWNSTSYADYYRTWNVVVHDWLYAYIYKDVLMKHVENISQAWNVFMWITLIIGNGLLMCLYSQEWFAHRNCPSTSKSLLDQLTPRSWSEECLKLYQHTQ</sequence>
<name>A0A3M6UFV0_POCDA</name>
<comment type="subcellular location">
    <subcellularLocation>
        <location evidence="1 9">Endoplasmic reticulum membrane</location>
        <topology evidence="1 9">Multi-pass membrane protein</topology>
    </subcellularLocation>
</comment>
<feature type="transmembrane region" description="Helical" evidence="12">
    <location>
        <begin position="184"/>
        <end position="202"/>
    </location>
</feature>
<feature type="transmembrane region" description="Helical" evidence="12">
    <location>
        <begin position="107"/>
        <end position="128"/>
    </location>
</feature>
<evidence type="ECO:0000256" key="5">
    <source>
        <dbReference type="ARBA" id="ARBA00022824"/>
    </source>
</evidence>
<accession>A0A3M6UFV0</accession>
<evidence type="ECO:0000256" key="4">
    <source>
        <dbReference type="ARBA" id="ARBA00022692"/>
    </source>
</evidence>
<dbReference type="GO" id="GO:0008203">
    <property type="term" value="P:cholesterol metabolic process"/>
    <property type="evidence" value="ECO:0007669"/>
    <property type="project" value="TreeGrafter"/>
</dbReference>
<dbReference type="GO" id="GO:0005789">
    <property type="term" value="C:endoplasmic reticulum membrane"/>
    <property type="evidence" value="ECO:0007669"/>
    <property type="project" value="UniProtKB-SubCell"/>
</dbReference>
<evidence type="ECO:0000256" key="1">
    <source>
        <dbReference type="ARBA" id="ARBA00004477"/>
    </source>
</evidence>
<keyword evidence="4 12" id="KW-0812">Transmembrane</keyword>
<dbReference type="Pfam" id="PF03062">
    <property type="entry name" value="MBOAT"/>
    <property type="match status" value="1"/>
</dbReference>
<feature type="transmembrane region" description="Helical" evidence="12">
    <location>
        <begin position="438"/>
        <end position="458"/>
    </location>
</feature>
<feature type="transmembrane region" description="Helical" evidence="12">
    <location>
        <begin position="311"/>
        <end position="332"/>
    </location>
</feature>
<dbReference type="GO" id="GO:0008374">
    <property type="term" value="F:O-acyltransferase activity"/>
    <property type="evidence" value="ECO:0007669"/>
    <property type="project" value="InterPro"/>
</dbReference>